<accession>A0A6G9Z2L2</accession>
<reference evidence="2 3" key="1">
    <citation type="journal article" date="2019" name="ACS Chem. Biol.">
        <title>Identification and Mobilization of a Cryptic Antibiotic Biosynthesis Gene Locus from a Human-Pathogenic Nocardia Isolate.</title>
        <authorList>
            <person name="Herisse M."/>
            <person name="Ishida K."/>
            <person name="Porter J.L."/>
            <person name="Howden B."/>
            <person name="Hertweck C."/>
            <person name="Stinear T.P."/>
            <person name="Pidot S.J."/>
        </authorList>
    </citation>
    <scope>NUCLEOTIDE SEQUENCE [LARGE SCALE GENOMIC DNA]</scope>
    <source>
        <strain evidence="2 3">AUSMDU00012715</strain>
    </source>
</reference>
<keyword evidence="2" id="KW-0808">Transferase</keyword>
<protein>
    <submittedName>
        <fullName evidence="2">GNAT family N-acetyltransferase</fullName>
    </submittedName>
</protein>
<dbReference type="PROSITE" id="PS51186">
    <property type="entry name" value="GNAT"/>
    <property type="match status" value="1"/>
</dbReference>
<dbReference type="EMBL" id="CP046173">
    <property type="protein sequence ID" value="QIS19436.1"/>
    <property type="molecule type" value="Genomic_DNA"/>
</dbReference>
<proteinExistence type="predicted"/>
<evidence type="ECO:0000259" key="1">
    <source>
        <dbReference type="PROSITE" id="PS51186"/>
    </source>
</evidence>
<name>A0A6G9Z2L2_9NOCA</name>
<dbReference type="GO" id="GO:0016747">
    <property type="term" value="F:acyltransferase activity, transferring groups other than amino-acyl groups"/>
    <property type="evidence" value="ECO:0007669"/>
    <property type="project" value="InterPro"/>
</dbReference>
<dbReference type="Proteomes" id="UP000500953">
    <property type="component" value="Chromosome"/>
</dbReference>
<dbReference type="InterPro" id="IPR000182">
    <property type="entry name" value="GNAT_dom"/>
</dbReference>
<evidence type="ECO:0000313" key="3">
    <source>
        <dbReference type="Proteomes" id="UP000500953"/>
    </source>
</evidence>
<feature type="domain" description="N-acetyltransferase" evidence="1">
    <location>
        <begin position="13"/>
        <end position="166"/>
    </location>
</feature>
<sequence>MTDREAWDYRGVLVVRRGVPADADRCVAIVRGLPEYFTEDVGGKVAGLMGTHPAWVVMDGGDVVGFAIVEHRSAGAAEILWIAVAAALRGGGAGTMLLDRVLGDLGAGGCRVVEVKTLDASAEYEPYIATRAFWERRGFVHVDTIDPLPGWQAGNPAAIYIAALACTR</sequence>
<dbReference type="RefSeq" id="WP_167486721.1">
    <property type="nucleotide sequence ID" value="NZ_CP046173.1"/>
</dbReference>
<dbReference type="InterPro" id="IPR016181">
    <property type="entry name" value="Acyl_CoA_acyltransferase"/>
</dbReference>
<dbReference type="Gene3D" id="3.40.630.30">
    <property type="match status" value="1"/>
</dbReference>
<dbReference type="SUPFAM" id="SSF55729">
    <property type="entry name" value="Acyl-CoA N-acyltransferases (Nat)"/>
    <property type="match status" value="1"/>
</dbReference>
<organism evidence="2 3">
    <name type="scientific">Nocardia terpenica</name>
    <dbReference type="NCBI Taxonomy" id="455432"/>
    <lineage>
        <taxon>Bacteria</taxon>
        <taxon>Bacillati</taxon>
        <taxon>Actinomycetota</taxon>
        <taxon>Actinomycetes</taxon>
        <taxon>Mycobacteriales</taxon>
        <taxon>Nocardiaceae</taxon>
        <taxon>Nocardia</taxon>
    </lineage>
</organism>
<gene>
    <name evidence="2" type="ORF">F6W96_15240</name>
</gene>
<evidence type="ECO:0000313" key="2">
    <source>
        <dbReference type="EMBL" id="QIS19436.1"/>
    </source>
</evidence>
<dbReference type="Pfam" id="PF13508">
    <property type="entry name" value="Acetyltransf_7"/>
    <property type="match status" value="1"/>
</dbReference>
<dbReference type="AlphaFoldDB" id="A0A6G9Z2L2"/>